<protein>
    <submittedName>
        <fullName evidence="10">ATP-binding cassette transporter</fullName>
    </submittedName>
</protein>
<evidence type="ECO:0000256" key="3">
    <source>
        <dbReference type="ARBA" id="ARBA00022692"/>
    </source>
</evidence>
<dbReference type="PANTHER" id="PTHR43394:SF1">
    <property type="entry name" value="ATP-BINDING CASSETTE SUB-FAMILY B MEMBER 10, MITOCHONDRIAL"/>
    <property type="match status" value="1"/>
</dbReference>
<dbReference type="AlphaFoldDB" id="D7FHL6"/>
<comment type="subcellular location">
    <subcellularLocation>
        <location evidence="1">Membrane</location>
        <topology evidence="1">Multi-pass membrane protein</topology>
    </subcellularLocation>
</comment>
<evidence type="ECO:0000256" key="4">
    <source>
        <dbReference type="ARBA" id="ARBA00022741"/>
    </source>
</evidence>
<evidence type="ECO:0000313" key="11">
    <source>
        <dbReference type="Proteomes" id="UP000002630"/>
    </source>
</evidence>
<keyword evidence="7 8" id="KW-0472">Membrane</keyword>
<keyword evidence="6 8" id="KW-1133">Transmembrane helix</keyword>
<evidence type="ECO:0000256" key="6">
    <source>
        <dbReference type="ARBA" id="ARBA00022989"/>
    </source>
</evidence>
<dbReference type="PROSITE" id="PS50893">
    <property type="entry name" value="ABC_TRANSPORTER_2"/>
    <property type="match status" value="1"/>
</dbReference>
<organism evidence="10 11">
    <name type="scientific">Ectocarpus siliculosus</name>
    <name type="common">Brown alga</name>
    <name type="synonym">Conferva siliculosa</name>
    <dbReference type="NCBI Taxonomy" id="2880"/>
    <lineage>
        <taxon>Eukaryota</taxon>
        <taxon>Sar</taxon>
        <taxon>Stramenopiles</taxon>
        <taxon>Ochrophyta</taxon>
        <taxon>PX clade</taxon>
        <taxon>Phaeophyceae</taxon>
        <taxon>Ectocarpales</taxon>
        <taxon>Ectocarpaceae</taxon>
        <taxon>Ectocarpus</taxon>
    </lineage>
</organism>
<feature type="transmembrane region" description="Helical" evidence="8">
    <location>
        <begin position="77"/>
        <end position="95"/>
    </location>
</feature>
<name>D7FHL6_ECTSI</name>
<keyword evidence="11" id="KW-1185">Reference proteome</keyword>
<dbReference type="InterPro" id="IPR003593">
    <property type="entry name" value="AAA+_ATPase"/>
</dbReference>
<dbReference type="Gene3D" id="3.40.50.300">
    <property type="entry name" value="P-loop containing nucleotide triphosphate hydrolases"/>
    <property type="match status" value="1"/>
</dbReference>
<dbReference type="EMBL" id="FN649750">
    <property type="protein sequence ID" value="CBJ28573.1"/>
    <property type="molecule type" value="Genomic_DNA"/>
</dbReference>
<keyword evidence="4" id="KW-0547">Nucleotide-binding</keyword>
<evidence type="ECO:0000256" key="5">
    <source>
        <dbReference type="ARBA" id="ARBA00022840"/>
    </source>
</evidence>
<dbReference type="STRING" id="2880.D7FHL6"/>
<evidence type="ECO:0000313" key="10">
    <source>
        <dbReference type="EMBL" id="CBJ28573.1"/>
    </source>
</evidence>
<keyword evidence="5 10" id="KW-0067">ATP-binding</keyword>
<feature type="transmembrane region" description="Helical" evidence="8">
    <location>
        <begin position="42"/>
        <end position="65"/>
    </location>
</feature>
<evidence type="ECO:0000256" key="2">
    <source>
        <dbReference type="ARBA" id="ARBA00007577"/>
    </source>
</evidence>
<evidence type="ECO:0000256" key="8">
    <source>
        <dbReference type="SAM" id="Phobius"/>
    </source>
</evidence>
<evidence type="ECO:0000256" key="1">
    <source>
        <dbReference type="ARBA" id="ARBA00004141"/>
    </source>
</evidence>
<gene>
    <name evidence="10" type="ORF">Esi_0109_0038</name>
</gene>
<dbReference type="Proteomes" id="UP000002630">
    <property type="component" value="Linkage Group LG25"/>
</dbReference>
<dbReference type="Gene3D" id="1.20.1560.10">
    <property type="entry name" value="ABC transporter type 1, transmembrane domain"/>
    <property type="match status" value="1"/>
</dbReference>
<proteinExistence type="inferred from homology"/>
<dbReference type="PANTHER" id="PTHR43394">
    <property type="entry name" value="ATP-DEPENDENT PERMEASE MDL1, MITOCHONDRIAL"/>
    <property type="match status" value="1"/>
</dbReference>
<dbReference type="Pfam" id="PF00005">
    <property type="entry name" value="ABC_tran"/>
    <property type="match status" value="1"/>
</dbReference>
<dbReference type="eggNOG" id="KOG0055">
    <property type="taxonomic scope" value="Eukaryota"/>
</dbReference>
<dbReference type="EMBL" id="FN647779">
    <property type="protein sequence ID" value="CBJ28573.1"/>
    <property type="molecule type" value="Genomic_DNA"/>
</dbReference>
<sequence length="393" mass="42458">MLLERPTLPPVKLLCAYVLCFFPPPRPAPPQSSLDARRRRGLIAGAAFGYSQAILFWVFALLFYVGAVLVDDGTVGYKNFFTAMFAVIFGAFGVGQISSDAKDAGEGEQAAAKIFRLTDEPLNIDPLSEEGARPATTDGAVEFKNIFFAYPSRPNMQIYGSDKYPQGFCLDVAAGETVALVGPSGGGKSTCMGLLLRFYEASKGSVTIDGRDVKEVNVKWLRSQIGYVGQEPVLFQGTIRENIAKGDPGASDDRIQEAAKAANAHDFIMEFQEGYDADVGEKSALLSGGQKQRIAIARAILNNPPILLLDEATSALDNESEKVVQEALDQLQAKQKRTTLTVAHRLTTIRNSDKIAVLNGGGVQELGTHDELLALKGLYSTLWNQQTSKLTGE</sequence>
<dbReference type="SMART" id="SM00382">
    <property type="entry name" value="AAA"/>
    <property type="match status" value="1"/>
</dbReference>
<dbReference type="InterPro" id="IPR039421">
    <property type="entry name" value="Type_1_exporter"/>
</dbReference>
<dbReference type="InterPro" id="IPR027417">
    <property type="entry name" value="P-loop_NTPase"/>
</dbReference>
<dbReference type="InterPro" id="IPR017871">
    <property type="entry name" value="ABC_transporter-like_CS"/>
</dbReference>
<feature type="domain" description="ABC transporter" evidence="9">
    <location>
        <begin position="141"/>
        <end position="385"/>
    </location>
</feature>
<dbReference type="GO" id="GO:0005743">
    <property type="term" value="C:mitochondrial inner membrane"/>
    <property type="evidence" value="ECO:0007669"/>
    <property type="project" value="TreeGrafter"/>
</dbReference>
<evidence type="ECO:0000256" key="7">
    <source>
        <dbReference type="ARBA" id="ARBA00023136"/>
    </source>
</evidence>
<dbReference type="GO" id="GO:0015421">
    <property type="term" value="F:ABC-type oligopeptide transporter activity"/>
    <property type="evidence" value="ECO:0007669"/>
    <property type="project" value="TreeGrafter"/>
</dbReference>
<dbReference type="FunFam" id="3.40.50.300:FF:000251">
    <property type="entry name" value="ABC transporter B family member 19"/>
    <property type="match status" value="1"/>
</dbReference>
<dbReference type="SUPFAM" id="SSF52540">
    <property type="entry name" value="P-loop containing nucleoside triphosphate hydrolases"/>
    <property type="match status" value="1"/>
</dbReference>
<dbReference type="InterPro" id="IPR003439">
    <property type="entry name" value="ABC_transporter-like_ATP-bd"/>
</dbReference>
<evidence type="ECO:0000259" key="9">
    <source>
        <dbReference type="PROSITE" id="PS50893"/>
    </source>
</evidence>
<dbReference type="SUPFAM" id="SSF90123">
    <property type="entry name" value="ABC transporter transmembrane region"/>
    <property type="match status" value="1"/>
</dbReference>
<dbReference type="GO" id="GO:0090374">
    <property type="term" value="P:oligopeptide export from mitochondrion"/>
    <property type="evidence" value="ECO:0007669"/>
    <property type="project" value="TreeGrafter"/>
</dbReference>
<dbReference type="CDD" id="cd03249">
    <property type="entry name" value="ABC_MTABC3_MDL1_MDL2"/>
    <property type="match status" value="1"/>
</dbReference>
<comment type="similarity">
    <text evidence="2">Belongs to the ABC transporter superfamily. ABCB family. Multidrug resistance exporter (TC 3.A.1.201) subfamily.</text>
</comment>
<dbReference type="GO" id="GO:0016887">
    <property type="term" value="F:ATP hydrolysis activity"/>
    <property type="evidence" value="ECO:0007669"/>
    <property type="project" value="InterPro"/>
</dbReference>
<reference evidence="10 11" key="1">
    <citation type="journal article" date="2010" name="Nature">
        <title>The Ectocarpus genome and the independent evolution of multicellularity in brown algae.</title>
        <authorList>
            <person name="Cock J.M."/>
            <person name="Sterck L."/>
            <person name="Rouze P."/>
            <person name="Scornet D."/>
            <person name="Allen A.E."/>
            <person name="Amoutzias G."/>
            <person name="Anthouard V."/>
            <person name="Artiguenave F."/>
            <person name="Aury J.M."/>
            <person name="Badger J.H."/>
            <person name="Beszteri B."/>
            <person name="Billiau K."/>
            <person name="Bonnet E."/>
            <person name="Bothwell J.H."/>
            <person name="Bowler C."/>
            <person name="Boyen C."/>
            <person name="Brownlee C."/>
            <person name="Carrano C.J."/>
            <person name="Charrier B."/>
            <person name="Cho G.Y."/>
            <person name="Coelho S.M."/>
            <person name="Collen J."/>
            <person name="Corre E."/>
            <person name="Da Silva C."/>
            <person name="Delage L."/>
            <person name="Delaroque N."/>
            <person name="Dittami S.M."/>
            <person name="Doulbeau S."/>
            <person name="Elias M."/>
            <person name="Farnham G."/>
            <person name="Gachon C.M."/>
            <person name="Gschloessl B."/>
            <person name="Heesch S."/>
            <person name="Jabbari K."/>
            <person name="Jubin C."/>
            <person name="Kawai H."/>
            <person name="Kimura K."/>
            <person name="Kloareg B."/>
            <person name="Kupper F.C."/>
            <person name="Lang D."/>
            <person name="Le Bail A."/>
            <person name="Leblanc C."/>
            <person name="Lerouge P."/>
            <person name="Lohr M."/>
            <person name="Lopez P.J."/>
            <person name="Martens C."/>
            <person name="Maumus F."/>
            <person name="Michel G."/>
            <person name="Miranda-Saavedra D."/>
            <person name="Morales J."/>
            <person name="Moreau H."/>
            <person name="Motomura T."/>
            <person name="Nagasato C."/>
            <person name="Napoli C.A."/>
            <person name="Nelson D.R."/>
            <person name="Nyvall-Collen P."/>
            <person name="Peters A.F."/>
            <person name="Pommier C."/>
            <person name="Potin P."/>
            <person name="Poulain J."/>
            <person name="Quesneville H."/>
            <person name="Read B."/>
            <person name="Rensing S.A."/>
            <person name="Ritter A."/>
            <person name="Rousvoal S."/>
            <person name="Samanta M."/>
            <person name="Samson G."/>
            <person name="Schroeder D.C."/>
            <person name="Segurens B."/>
            <person name="Strittmatter M."/>
            <person name="Tonon T."/>
            <person name="Tregear J.W."/>
            <person name="Valentin K."/>
            <person name="von Dassow P."/>
            <person name="Yamagishi T."/>
            <person name="Van de Peer Y."/>
            <person name="Wincker P."/>
        </authorList>
    </citation>
    <scope>NUCLEOTIDE SEQUENCE [LARGE SCALE GENOMIC DNA]</scope>
    <source>
        <strain evidence="11">Ec32 / CCAP1310/4</strain>
    </source>
</reference>
<dbReference type="OMA" id="DPHANEC"/>
<keyword evidence="3 8" id="KW-0812">Transmembrane</keyword>
<dbReference type="InterPro" id="IPR036640">
    <property type="entry name" value="ABC1_TM_sf"/>
</dbReference>
<accession>D7FHL6</accession>
<dbReference type="GO" id="GO:0005524">
    <property type="term" value="F:ATP binding"/>
    <property type="evidence" value="ECO:0007669"/>
    <property type="project" value="UniProtKB-KW"/>
</dbReference>
<dbReference type="InParanoid" id="D7FHL6"/>
<dbReference type="OrthoDB" id="6500128at2759"/>
<dbReference type="PROSITE" id="PS00211">
    <property type="entry name" value="ABC_TRANSPORTER_1"/>
    <property type="match status" value="1"/>
</dbReference>